<dbReference type="InterPro" id="IPR005828">
    <property type="entry name" value="MFS_sugar_transport-like"/>
</dbReference>
<reference evidence="8" key="1">
    <citation type="submission" date="2016-10" db="EMBL/GenBank/DDBJ databases">
        <authorList>
            <person name="Benchimol M."/>
            <person name="Almeida L.G."/>
            <person name="Vasconcelos A.T."/>
            <person name="Perreira-Neves A."/>
            <person name="Rosa I.A."/>
            <person name="Tasca T."/>
            <person name="Bogo M.R."/>
            <person name="de Souza W."/>
        </authorList>
    </citation>
    <scope>NUCLEOTIDE SEQUENCE [LARGE SCALE GENOMIC DNA]</scope>
    <source>
        <strain evidence="8">K</strain>
    </source>
</reference>
<dbReference type="InterPro" id="IPR050549">
    <property type="entry name" value="MFS_Trehalose_Transporter"/>
</dbReference>
<dbReference type="PROSITE" id="PS50850">
    <property type="entry name" value="MFS"/>
    <property type="match status" value="1"/>
</dbReference>
<feature type="transmembrane region" description="Helical" evidence="6">
    <location>
        <begin position="398"/>
        <end position="423"/>
    </location>
</feature>
<feature type="transmembrane region" description="Helical" evidence="6">
    <location>
        <begin position="99"/>
        <end position="124"/>
    </location>
</feature>
<dbReference type="Proteomes" id="UP000179807">
    <property type="component" value="Unassembled WGS sequence"/>
</dbReference>
<evidence type="ECO:0000313" key="8">
    <source>
        <dbReference type="EMBL" id="OHS98516.1"/>
    </source>
</evidence>
<dbReference type="SUPFAM" id="SSF103473">
    <property type="entry name" value="MFS general substrate transporter"/>
    <property type="match status" value="1"/>
</dbReference>
<dbReference type="FunFam" id="1.20.1250.20:FF:000279">
    <property type="entry name" value="Major facilitator superfamily protein"/>
    <property type="match status" value="1"/>
</dbReference>
<feature type="transmembrane region" description="Helical" evidence="6">
    <location>
        <begin position="339"/>
        <end position="361"/>
    </location>
</feature>
<feature type="transmembrane region" description="Helical" evidence="6">
    <location>
        <begin position="163"/>
        <end position="182"/>
    </location>
</feature>
<dbReference type="InterPro" id="IPR003663">
    <property type="entry name" value="Sugar/inositol_transpt"/>
</dbReference>
<feature type="transmembrane region" description="Helical" evidence="6">
    <location>
        <begin position="136"/>
        <end position="157"/>
    </location>
</feature>
<dbReference type="GeneID" id="94844727"/>
<dbReference type="InterPro" id="IPR020846">
    <property type="entry name" value="MFS_dom"/>
</dbReference>
<sequence>MGFCSKEILYAAVLMCGSFSFGSIIAYGSSTLRLIKVEFGPLSTFSVAAFQSMPALVAIFASYLLNLMMKKTSRKKCIIIVGITGAIFWLLLLTMNKKYFWISIVIRGLLGFTLAGTSIVPPLYIVELSPPSRKGFFASFHPIGIITGHIVINFLGVTHKWQPPIYVVSVFCLILGICVIFIPDSPTDVKIEDGIDLDNGEEIESNENDNNDNSNDDPEKNDKKEKMETPIKKPSIFDKNMIRSTLIAGFVMFIPQMSGIGAIMQNLAPLMSEVGLTFDAGYQAVIAISAQLIACCISSMLLDRFGCRKLWNVSTCGTTLSLLFYALNINFNWSRWLPMIFLFGYQLFFGLGLSGVPWVLLPSMFPPELQAPALALGNSLNWLSASIVMFLFPYLSKWFGQFGLMMILMSVNFISLMFGIIFIKDANSNEQQSKIPKDESVDNIKVQLLNGQPEINDPNAPVEL</sequence>
<feature type="transmembrane region" description="Helical" evidence="6">
    <location>
        <begin position="246"/>
        <end position="268"/>
    </location>
</feature>
<dbReference type="PRINTS" id="PR00171">
    <property type="entry name" value="SUGRTRNSPORT"/>
</dbReference>
<protein>
    <submittedName>
        <fullName evidence="8">Major facilitator superfamily transporter</fullName>
    </submittedName>
</protein>
<keyword evidence="2 6" id="KW-0812">Transmembrane</keyword>
<dbReference type="GO" id="GO:0022857">
    <property type="term" value="F:transmembrane transporter activity"/>
    <property type="evidence" value="ECO:0007669"/>
    <property type="project" value="InterPro"/>
</dbReference>
<dbReference type="OrthoDB" id="4142200at2759"/>
<name>A0A1J4JMP5_9EUKA</name>
<feature type="transmembrane region" description="Helical" evidence="6">
    <location>
        <begin position="373"/>
        <end position="392"/>
    </location>
</feature>
<keyword evidence="3 6" id="KW-1133">Transmembrane helix</keyword>
<comment type="subcellular location">
    <subcellularLocation>
        <location evidence="1">Membrane</location>
        <topology evidence="1">Multi-pass membrane protein</topology>
    </subcellularLocation>
</comment>
<accession>A0A1J4JMP5</accession>
<feature type="domain" description="Major facilitator superfamily (MFS) profile" evidence="7">
    <location>
        <begin position="8"/>
        <end position="427"/>
    </location>
</feature>
<feature type="transmembrane region" description="Helical" evidence="6">
    <location>
        <begin position="7"/>
        <end position="27"/>
    </location>
</feature>
<keyword evidence="9" id="KW-1185">Reference proteome</keyword>
<evidence type="ECO:0000256" key="4">
    <source>
        <dbReference type="ARBA" id="ARBA00023136"/>
    </source>
</evidence>
<dbReference type="VEuPathDB" id="TrichDB:TRFO_35046"/>
<dbReference type="Gene3D" id="1.20.1250.20">
    <property type="entry name" value="MFS general substrate transporter like domains"/>
    <property type="match status" value="1"/>
</dbReference>
<dbReference type="RefSeq" id="XP_068351653.1">
    <property type="nucleotide sequence ID" value="XM_068510023.1"/>
</dbReference>
<proteinExistence type="predicted"/>
<gene>
    <name evidence="8" type="ORF">TRFO_35046</name>
</gene>
<feature type="transmembrane region" description="Helical" evidence="6">
    <location>
        <begin position="309"/>
        <end position="327"/>
    </location>
</feature>
<evidence type="ECO:0000259" key="7">
    <source>
        <dbReference type="PROSITE" id="PS50850"/>
    </source>
</evidence>
<feature type="compositionally biased region" description="Basic and acidic residues" evidence="5">
    <location>
        <begin position="217"/>
        <end position="229"/>
    </location>
</feature>
<feature type="region of interest" description="Disordered" evidence="5">
    <location>
        <begin position="198"/>
        <end position="229"/>
    </location>
</feature>
<dbReference type="EMBL" id="MLAK01001050">
    <property type="protein sequence ID" value="OHS98516.1"/>
    <property type="molecule type" value="Genomic_DNA"/>
</dbReference>
<dbReference type="GO" id="GO:0016020">
    <property type="term" value="C:membrane"/>
    <property type="evidence" value="ECO:0007669"/>
    <property type="project" value="UniProtKB-SubCell"/>
</dbReference>
<evidence type="ECO:0000256" key="5">
    <source>
        <dbReference type="SAM" id="MobiDB-lite"/>
    </source>
</evidence>
<comment type="caution">
    <text evidence="8">The sequence shown here is derived from an EMBL/GenBank/DDBJ whole genome shotgun (WGS) entry which is preliminary data.</text>
</comment>
<dbReference type="InterPro" id="IPR036259">
    <property type="entry name" value="MFS_trans_sf"/>
</dbReference>
<feature type="transmembrane region" description="Helical" evidence="6">
    <location>
        <begin position="77"/>
        <end position="93"/>
    </location>
</feature>
<feature type="transmembrane region" description="Helical" evidence="6">
    <location>
        <begin position="47"/>
        <end position="65"/>
    </location>
</feature>
<evidence type="ECO:0000313" key="9">
    <source>
        <dbReference type="Proteomes" id="UP000179807"/>
    </source>
</evidence>
<feature type="compositionally biased region" description="Acidic residues" evidence="5">
    <location>
        <begin position="198"/>
        <end position="216"/>
    </location>
</feature>
<dbReference type="PANTHER" id="PTHR48021">
    <property type="match status" value="1"/>
</dbReference>
<keyword evidence="4 6" id="KW-0472">Membrane</keyword>
<organism evidence="8 9">
    <name type="scientific">Tritrichomonas foetus</name>
    <dbReference type="NCBI Taxonomy" id="1144522"/>
    <lineage>
        <taxon>Eukaryota</taxon>
        <taxon>Metamonada</taxon>
        <taxon>Parabasalia</taxon>
        <taxon>Tritrichomonadida</taxon>
        <taxon>Tritrichomonadidae</taxon>
        <taxon>Tritrichomonas</taxon>
    </lineage>
</organism>
<evidence type="ECO:0000256" key="6">
    <source>
        <dbReference type="SAM" id="Phobius"/>
    </source>
</evidence>
<evidence type="ECO:0000256" key="1">
    <source>
        <dbReference type="ARBA" id="ARBA00004141"/>
    </source>
</evidence>
<dbReference type="PANTHER" id="PTHR48021:SF1">
    <property type="entry name" value="GH07001P-RELATED"/>
    <property type="match status" value="1"/>
</dbReference>
<evidence type="ECO:0000256" key="2">
    <source>
        <dbReference type="ARBA" id="ARBA00022692"/>
    </source>
</evidence>
<evidence type="ECO:0000256" key="3">
    <source>
        <dbReference type="ARBA" id="ARBA00022989"/>
    </source>
</evidence>
<feature type="transmembrane region" description="Helical" evidence="6">
    <location>
        <begin position="280"/>
        <end position="302"/>
    </location>
</feature>
<dbReference type="Pfam" id="PF00083">
    <property type="entry name" value="Sugar_tr"/>
    <property type="match status" value="1"/>
</dbReference>
<dbReference type="AlphaFoldDB" id="A0A1J4JMP5"/>